<sequence>MNGLFTIISAKLVYIKDTFIAKGERAMKSLPSLWISRHLNYLHQQSLAKLGLLTLMILTVWFKPWLRNSNRLTRNLIIPFLPAWLKDTGYQTTLINSYFLVTHRVSPSCNTLFIKFIQNIYLIPSGLNTS</sequence>
<accession>A0A090BVD0</accession>
<gene>
    <name evidence="1" type="ORF">THII_2344</name>
</gene>
<dbReference type="KEGG" id="tig:THII_2344"/>
<dbReference type="AlphaFoldDB" id="A0A090BVD0"/>
<reference evidence="1" key="1">
    <citation type="journal article" date="2014" name="ISME J.">
        <title>Ecophysiology of Thioploca ingrica as revealed by the complete genome sequence supplemented with proteomic evidence.</title>
        <authorList>
            <person name="Kojima H."/>
            <person name="Ogura Y."/>
            <person name="Yamamoto N."/>
            <person name="Togashi T."/>
            <person name="Mori H."/>
            <person name="Watanabe T."/>
            <person name="Nemoto F."/>
            <person name="Kurokawa K."/>
            <person name="Hayashi T."/>
            <person name="Fukui M."/>
        </authorList>
    </citation>
    <scope>NUCLEOTIDE SEQUENCE [LARGE SCALE GENOMIC DNA]</scope>
</reference>
<dbReference type="HOGENOM" id="CLU_1937169_0_0_6"/>
<evidence type="ECO:0000313" key="1">
    <source>
        <dbReference type="EMBL" id="BAP56641.1"/>
    </source>
</evidence>
<protein>
    <submittedName>
        <fullName evidence="1">Uncharacterized protein</fullName>
    </submittedName>
</protein>
<organism evidence="1 2">
    <name type="scientific">Thioploca ingrica</name>
    <dbReference type="NCBI Taxonomy" id="40754"/>
    <lineage>
        <taxon>Bacteria</taxon>
        <taxon>Pseudomonadati</taxon>
        <taxon>Pseudomonadota</taxon>
        <taxon>Gammaproteobacteria</taxon>
        <taxon>Thiotrichales</taxon>
        <taxon>Thiotrichaceae</taxon>
        <taxon>Thioploca</taxon>
    </lineage>
</organism>
<dbReference type="Proteomes" id="UP000031623">
    <property type="component" value="Chromosome"/>
</dbReference>
<proteinExistence type="predicted"/>
<name>A0A090BVD0_9GAMM</name>
<evidence type="ECO:0000313" key="2">
    <source>
        <dbReference type="Proteomes" id="UP000031623"/>
    </source>
</evidence>
<keyword evidence="2" id="KW-1185">Reference proteome</keyword>
<dbReference type="EMBL" id="AP014633">
    <property type="protein sequence ID" value="BAP56641.1"/>
    <property type="molecule type" value="Genomic_DNA"/>
</dbReference>